<gene>
    <name evidence="1" type="ORF">C6Y40_08985</name>
</gene>
<dbReference type="InterPro" id="IPR027417">
    <property type="entry name" value="P-loop_NTPase"/>
</dbReference>
<dbReference type="RefSeq" id="WP_105934303.1">
    <property type="nucleotide sequence ID" value="NZ_PVNP01000080.1"/>
</dbReference>
<proteinExistence type="predicted"/>
<keyword evidence="2" id="KW-1185">Reference proteome</keyword>
<dbReference type="AlphaFoldDB" id="A0A2S9VCB8"/>
<evidence type="ECO:0000313" key="1">
    <source>
        <dbReference type="EMBL" id="PRO73945.1"/>
    </source>
</evidence>
<dbReference type="Gene3D" id="3.40.50.300">
    <property type="entry name" value="P-loop containing nucleotide triphosphate hydrolases"/>
    <property type="match status" value="1"/>
</dbReference>
<dbReference type="OrthoDB" id="3760425at2"/>
<evidence type="ECO:0000313" key="2">
    <source>
        <dbReference type="Proteomes" id="UP000238949"/>
    </source>
</evidence>
<protein>
    <submittedName>
        <fullName evidence="1">Uncharacterized protein</fullName>
    </submittedName>
</protein>
<dbReference type="Proteomes" id="UP000238949">
    <property type="component" value="Unassembled WGS sequence"/>
</dbReference>
<dbReference type="SUPFAM" id="SSF52540">
    <property type="entry name" value="P-loop containing nucleoside triphosphate hydrolases"/>
    <property type="match status" value="1"/>
</dbReference>
<reference evidence="2" key="1">
    <citation type="journal article" date="2020" name="Int. J. Syst. Evol. Microbiol.">
        <title>Alteromonas alba sp. nov., a marine bacterium isolated from the seawater of the West Pacific Ocean.</title>
        <authorList>
            <person name="Sun C."/>
            <person name="Wu Y.-H."/>
            <person name="Xamxidin M."/>
            <person name="Cheng H."/>
            <person name="Xu X.-W."/>
        </authorList>
    </citation>
    <scope>NUCLEOTIDE SEQUENCE [LARGE SCALE GENOMIC DNA]</scope>
    <source>
        <strain evidence="2">190</strain>
    </source>
</reference>
<organism evidence="1 2">
    <name type="scientific">Alteromonas alba</name>
    <dbReference type="NCBI Taxonomy" id="2079529"/>
    <lineage>
        <taxon>Bacteria</taxon>
        <taxon>Pseudomonadati</taxon>
        <taxon>Pseudomonadota</taxon>
        <taxon>Gammaproteobacteria</taxon>
        <taxon>Alteromonadales</taxon>
        <taxon>Alteromonadaceae</taxon>
        <taxon>Alteromonas/Salinimonas group</taxon>
        <taxon>Alteromonas</taxon>
    </lineage>
</organism>
<sequence>MRILIHVGPGKTGSSAIQQSLLRRAPELLRHGIYYPPHILDKNGVSSGNVDAVFSTDASGSLIFSHEKASGLLEQAKHKGANTLLLSSEAFIARFEPILAFFECVKVIFYLRNPMECAESLYNQSVKRHFNCSKITAPSEVSFSRLYKLRDTIKGKPGSALTVRLFGNQFFKGGSIVNDFLSVIAPELSPEASDKVVNPSYSFSALEFKRWFNLVPINVLHYQLDDFLQRYSKTTKKFSLYSIPQYEEFKTLTIAALAELFKNIQVESGEAFLQNVKQSEQAETFKQQLSEAQAIQLLETVNKYDKQLFVKLEQVVTSNAHPQLRESEVGKAFNYFSPKSSAIPRAWRLMFRNKRSVADRFNRLPDQSLSDEQIKGFRRRLKLTARLDNGLFLRELALFHEQIGNLEMAYYFMREARRYRPNGKLILSKLREFADQLYG</sequence>
<comment type="caution">
    <text evidence="1">The sequence shown here is derived from an EMBL/GenBank/DDBJ whole genome shotgun (WGS) entry which is preliminary data.</text>
</comment>
<accession>A0A2S9VCB8</accession>
<name>A0A2S9VCB8_9ALTE</name>
<dbReference type="EMBL" id="PVNP01000080">
    <property type="protein sequence ID" value="PRO73945.1"/>
    <property type="molecule type" value="Genomic_DNA"/>
</dbReference>